<dbReference type="OrthoDB" id="3048541at2759"/>
<organism evidence="1 2">
    <name type="scientific">Coniophora puteana (strain RWD-64-598)</name>
    <name type="common">Brown rot fungus</name>
    <dbReference type="NCBI Taxonomy" id="741705"/>
    <lineage>
        <taxon>Eukaryota</taxon>
        <taxon>Fungi</taxon>
        <taxon>Dikarya</taxon>
        <taxon>Basidiomycota</taxon>
        <taxon>Agaricomycotina</taxon>
        <taxon>Agaricomycetes</taxon>
        <taxon>Agaricomycetidae</taxon>
        <taxon>Boletales</taxon>
        <taxon>Coniophorineae</taxon>
        <taxon>Coniophoraceae</taxon>
        <taxon>Coniophora</taxon>
    </lineage>
</organism>
<sequence>MANLIYRLGGEQLSVALNRRLGLPSRRTLIRNGTFININATIGAIQQSDFITNIRNAILSASTTPAFSGHTVCIDEIALQEKADFDSKSQRVVGICHQHADAVNLTIRDAESAIRIAESLSGEECHLGKEATVIAITTWGNDSIHPVLAAASCKSETPAQIAAIIKDAIRSWSDSGAKHKLGPIWSVATDGDATRRRGFHDEFLKHKINELAEISQLSIPFGDVRLLPGLNCFVGDECVTLDFDPKHIFKRKFFYFTFIMHCL</sequence>
<evidence type="ECO:0000313" key="1">
    <source>
        <dbReference type="EMBL" id="EIW77724.1"/>
    </source>
</evidence>
<reference evidence="2" key="1">
    <citation type="journal article" date="2012" name="Science">
        <title>The Paleozoic origin of enzymatic lignin decomposition reconstructed from 31 fungal genomes.</title>
        <authorList>
            <person name="Floudas D."/>
            <person name="Binder M."/>
            <person name="Riley R."/>
            <person name="Barry K."/>
            <person name="Blanchette R.A."/>
            <person name="Henrissat B."/>
            <person name="Martinez A.T."/>
            <person name="Otillar R."/>
            <person name="Spatafora J.W."/>
            <person name="Yadav J.S."/>
            <person name="Aerts A."/>
            <person name="Benoit I."/>
            <person name="Boyd A."/>
            <person name="Carlson A."/>
            <person name="Copeland A."/>
            <person name="Coutinho P.M."/>
            <person name="de Vries R.P."/>
            <person name="Ferreira P."/>
            <person name="Findley K."/>
            <person name="Foster B."/>
            <person name="Gaskell J."/>
            <person name="Glotzer D."/>
            <person name="Gorecki P."/>
            <person name="Heitman J."/>
            <person name="Hesse C."/>
            <person name="Hori C."/>
            <person name="Igarashi K."/>
            <person name="Jurgens J.A."/>
            <person name="Kallen N."/>
            <person name="Kersten P."/>
            <person name="Kohler A."/>
            <person name="Kuees U."/>
            <person name="Kumar T.K.A."/>
            <person name="Kuo A."/>
            <person name="LaButti K."/>
            <person name="Larrondo L.F."/>
            <person name="Lindquist E."/>
            <person name="Ling A."/>
            <person name="Lombard V."/>
            <person name="Lucas S."/>
            <person name="Lundell T."/>
            <person name="Martin R."/>
            <person name="McLaughlin D.J."/>
            <person name="Morgenstern I."/>
            <person name="Morin E."/>
            <person name="Murat C."/>
            <person name="Nagy L.G."/>
            <person name="Nolan M."/>
            <person name="Ohm R.A."/>
            <person name="Patyshakuliyeva A."/>
            <person name="Rokas A."/>
            <person name="Ruiz-Duenas F.J."/>
            <person name="Sabat G."/>
            <person name="Salamov A."/>
            <person name="Samejima M."/>
            <person name="Schmutz J."/>
            <person name="Slot J.C."/>
            <person name="St John F."/>
            <person name="Stenlid J."/>
            <person name="Sun H."/>
            <person name="Sun S."/>
            <person name="Syed K."/>
            <person name="Tsang A."/>
            <person name="Wiebenga A."/>
            <person name="Young D."/>
            <person name="Pisabarro A."/>
            <person name="Eastwood D.C."/>
            <person name="Martin F."/>
            <person name="Cullen D."/>
            <person name="Grigoriev I.V."/>
            <person name="Hibbett D.S."/>
        </authorList>
    </citation>
    <scope>NUCLEOTIDE SEQUENCE [LARGE SCALE GENOMIC DNA]</scope>
    <source>
        <strain evidence="2">RWD-64-598 SS2</strain>
    </source>
</reference>
<keyword evidence="2" id="KW-1185">Reference proteome</keyword>
<protein>
    <submittedName>
        <fullName evidence="1">Uncharacterized protein</fullName>
    </submittedName>
</protein>
<dbReference type="EMBL" id="JH711583">
    <property type="protein sequence ID" value="EIW77724.1"/>
    <property type="molecule type" value="Genomic_DNA"/>
</dbReference>
<evidence type="ECO:0000313" key="2">
    <source>
        <dbReference type="Proteomes" id="UP000053558"/>
    </source>
</evidence>
<gene>
    <name evidence="1" type="ORF">CONPUDRAFT_61979</name>
</gene>
<dbReference type="RefSeq" id="XP_007771799.1">
    <property type="nucleotide sequence ID" value="XM_007773609.1"/>
</dbReference>
<dbReference type="GeneID" id="19208195"/>
<comment type="caution">
    <text evidence="1">The sequence shown here is derived from an EMBL/GenBank/DDBJ whole genome shotgun (WGS) entry which is preliminary data.</text>
</comment>
<dbReference type="KEGG" id="cput:CONPUDRAFT_61979"/>
<accession>A0A5M3MG40</accession>
<proteinExistence type="predicted"/>
<name>A0A5M3MG40_CONPW</name>
<dbReference type="AlphaFoldDB" id="A0A5M3MG40"/>
<dbReference type="Proteomes" id="UP000053558">
    <property type="component" value="Unassembled WGS sequence"/>
</dbReference>